<dbReference type="OrthoDB" id="1114838at2"/>
<keyword evidence="5" id="KW-1185">Reference proteome</keyword>
<dbReference type="eggNOG" id="COG1216">
    <property type="taxonomic scope" value="Bacteria"/>
</dbReference>
<name>S0F627_9BACT</name>
<reference evidence="4 5" key="1">
    <citation type="submission" date="2008-12" db="EMBL/GenBank/DDBJ databases">
        <authorList>
            <person name="Fulton L."/>
            <person name="Clifton S."/>
            <person name="Fulton B."/>
            <person name="Xu J."/>
            <person name="Minx P."/>
            <person name="Pepin K.H."/>
            <person name="Johnson M."/>
            <person name="Bhonagiri V."/>
            <person name="Nash W.E."/>
            <person name="Mardis E.R."/>
            <person name="Wilson R.K."/>
        </authorList>
    </citation>
    <scope>NUCLEOTIDE SEQUENCE [LARGE SCALE GENOMIC DNA]</scope>
    <source>
        <strain evidence="4 5">DSM 18228</strain>
    </source>
</reference>
<dbReference type="AlphaFoldDB" id="S0F627"/>
<dbReference type="RefSeq" id="WP_008141240.1">
    <property type="nucleotide sequence ID" value="NZ_EQ973634.1"/>
</dbReference>
<keyword evidence="2 4" id="KW-0808">Transferase</keyword>
<dbReference type="STRING" id="547042.BACCOPRO_00944"/>
<dbReference type="HOGENOM" id="CLU_025996_25_0_10"/>
<dbReference type="SUPFAM" id="SSF53448">
    <property type="entry name" value="Nucleotide-diphospho-sugar transferases"/>
    <property type="match status" value="1"/>
</dbReference>
<keyword evidence="1 4" id="KW-0328">Glycosyltransferase</keyword>
<dbReference type="CDD" id="cd00761">
    <property type="entry name" value="Glyco_tranf_GTA_type"/>
    <property type="match status" value="1"/>
</dbReference>
<dbReference type="EMBL" id="ACBW01000076">
    <property type="protein sequence ID" value="EEF75455.1"/>
    <property type="molecule type" value="Genomic_DNA"/>
</dbReference>
<organism evidence="4 5">
    <name type="scientific">Phocaeicola coprophilus DSM 18228 = JCM 13818</name>
    <dbReference type="NCBI Taxonomy" id="547042"/>
    <lineage>
        <taxon>Bacteria</taxon>
        <taxon>Pseudomonadati</taxon>
        <taxon>Bacteroidota</taxon>
        <taxon>Bacteroidia</taxon>
        <taxon>Bacteroidales</taxon>
        <taxon>Bacteroidaceae</taxon>
        <taxon>Phocaeicola</taxon>
    </lineage>
</organism>
<sequence length="322" mass="37505">MYPISVIIPIYKVEQYIEKCARSLFEQTLSSIEFIFVDDCSPDHSVDILRSVLNNYPNRILHTRIIRHNNNRGLAAARNTGRIVAQGEYVISCDSDDWVEPNMYESMYKKAQQTNADIVICDWMQMYQNSSKRIYVNPPANNMDCIAALLSGRMHGSVCNKLIKRELYTKYNIVNIEGVNYCEDLFVTYKLFYYAHSIAYINQPFYNYRQINSNSYTSSKLSQSSQSGLIFLVNDVKEFIRRNHIDDKAVNDSYEFLKVSIIANLLLHGDISNANQIEKVKMQDVLLHPSLPFYYKIVVLLLKYKCKKCIKVVCYLYNFLKK</sequence>
<comment type="caution">
    <text evidence="4">The sequence shown here is derived from an EMBL/GenBank/DDBJ whole genome shotgun (WGS) entry which is preliminary data.</text>
</comment>
<proteinExistence type="predicted"/>
<dbReference type="InterPro" id="IPR001173">
    <property type="entry name" value="Glyco_trans_2-like"/>
</dbReference>
<evidence type="ECO:0000313" key="4">
    <source>
        <dbReference type="EMBL" id="EEF75455.1"/>
    </source>
</evidence>
<dbReference type="Pfam" id="PF00535">
    <property type="entry name" value="Glycos_transf_2"/>
    <property type="match status" value="1"/>
</dbReference>
<evidence type="ECO:0000256" key="2">
    <source>
        <dbReference type="ARBA" id="ARBA00022679"/>
    </source>
</evidence>
<protein>
    <submittedName>
        <fullName evidence="4">Glycosyltransferase, group 2 family protein</fullName>
        <ecNumber evidence="4">2.4.-.-</ecNumber>
    </submittedName>
</protein>
<dbReference type="GeneID" id="78405275"/>
<evidence type="ECO:0000259" key="3">
    <source>
        <dbReference type="Pfam" id="PF00535"/>
    </source>
</evidence>
<accession>S0F627</accession>
<evidence type="ECO:0000313" key="5">
    <source>
        <dbReference type="Proteomes" id="UP000014073"/>
    </source>
</evidence>
<dbReference type="EC" id="2.4.-.-" evidence="4"/>
<dbReference type="InterPro" id="IPR029044">
    <property type="entry name" value="Nucleotide-diphossugar_trans"/>
</dbReference>
<dbReference type="Gene3D" id="3.90.550.10">
    <property type="entry name" value="Spore Coat Polysaccharide Biosynthesis Protein SpsA, Chain A"/>
    <property type="match status" value="1"/>
</dbReference>
<feature type="domain" description="Glycosyltransferase 2-like" evidence="3">
    <location>
        <begin position="5"/>
        <end position="168"/>
    </location>
</feature>
<dbReference type="PANTHER" id="PTHR22916:SF51">
    <property type="entry name" value="GLYCOSYLTRANSFERASE EPSH-RELATED"/>
    <property type="match status" value="1"/>
</dbReference>
<evidence type="ECO:0000256" key="1">
    <source>
        <dbReference type="ARBA" id="ARBA00022676"/>
    </source>
</evidence>
<dbReference type="Proteomes" id="UP000014073">
    <property type="component" value="Unassembled WGS sequence"/>
</dbReference>
<gene>
    <name evidence="4" type="ORF">BACCOPRO_00944</name>
</gene>
<dbReference type="GO" id="GO:0016758">
    <property type="term" value="F:hexosyltransferase activity"/>
    <property type="evidence" value="ECO:0007669"/>
    <property type="project" value="UniProtKB-ARBA"/>
</dbReference>
<dbReference type="PANTHER" id="PTHR22916">
    <property type="entry name" value="GLYCOSYLTRANSFERASE"/>
    <property type="match status" value="1"/>
</dbReference>